<dbReference type="EMBL" id="JAUEIR010000007">
    <property type="protein sequence ID" value="MDN0069807.1"/>
    <property type="molecule type" value="Genomic_DNA"/>
</dbReference>
<evidence type="ECO:0000256" key="1">
    <source>
        <dbReference type="ARBA" id="ARBA00022679"/>
    </source>
</evidence>
<dbReference type="PROSITE" id="PS00101">
    <property type="entry name" value="HEXAPEP_TRANSFERASES"/>
    <property type="match status" value="1"/>
</dbReference>
<name>A0AAW7JRY1_9ACTN</name>
<dbReference type="InterPro" id="IPR018357">
    <property type="entry name" value="Hexapep_transf_CS"/>
</dbReference>
<dbReference type="Gene3D" id="2.160.10.10">
    <property type="entry name" value="Hexapeptide repeat proteins"/>
    <property type="match status" value="1"/>
</dbReference>
<comment type="caution">
    <text evidence="3">The sequence shown here is derived from an EMBL/GenBank/DDBJ whole genome shotgun (WGS) entry which is preliminary data.</text>
</comment>
<dbReference type="EC" id="2.3.1.-" evidence="3"/>
<proteinExistence type="predicted"/>
<keyword evidence="2" id="KW-0677">Repeat</keyword>
<sequence>MGEIRTGIAVLRGVAARAVHSRASIEAGLLLWPGCKLIIAKGARVEIDGRLALGGNCIKRNGRSTILRMDEESSLAAHGSSIYYGADIVLFKGARFEMGKSFINSDARIRVHERVTIGDGCAISHGFVCMDGNAHTIDGRRTVAPVEICDHVWIGTGVTVLPGVRIGEGAVVAAGAVVTRDVPPACLVVGVPARVIRENVSWEE</sequence>
<dbReference type="Proteomes" id="UP001168505">
    <property type="component" value="Unassembled WGS sequence"/>
</dbReference>
<dbReference type="InterPro" id="IPR001451">
    <property type="entry name" value="Hexapep"/>
</dbReference>
<keyword evidence="1 3" id="KW-0808">Transferase</keyword>
<evidence type="ECO:0000256" key="2">
    <source>
        <dbReference type="ARBA" id="ARBA00022737"/>
    </source>
</evidence>
<protein>
    <submittedName>
        <fullName evidence="3">Acyltransferase</fullName>
        <ecNumber evidence="3">2.3.1.-</ecNumber>
    </submittedName>
</protein>
<dbReference type="GO" id="GO:0016746">
    <property type="term" value="F:acyltransferase activity"/>
    <property type="evidence" value="ECO:0007669"/>
    <property type="project" value="UniProtKB-KW"/>
</dbReference>
<dbReference type="PANTHER" id="PTHR23416">
    <property type="entry name" value="SIALIC ACID SYNTHASE-RELATED"/>
    <property type="match status" value="1"/>
</dbReference>
<keyword evidence="3" id="KW-0012">Acyltransferase</keyword>
<organism evidence="3 4">
    <name type="scientific">Collinsella ihumii</name>
    <dbReference type="NCBI Taxonomy" id="1720204"/>
    <lineage>
        <taxon>Bacteria</taxon>
        <taxon>Bacillati</taxon>
        <taxon>Actinomycetota</taxon>
        <taxon>Coriobacteriia</taxon>
        <taxon>Coriobacteriales</taxon>
        <taxon>Coriobacteriaceae</taxon>
        <taxon>Collinsella</taxon>
    </lineage>
</organism>
<dbReference type="AlphaFoldDB" id="A0AAW7JRY1"/>
<dbReference type="PANTHER" id="PTHR23416:SF78">
    <property type="entry name" value="LIPOPOLYSACCHARIDE BIOSYNTHESIS O-ACETYL TRANSFERASE WBBJ-RELATED"/>
    <property type="match status" value="1"/>
</dbReference>
<accession>A0AAW7JRY1</accession>
<dbReference type="Pfam" id="PF00132">
    <property type="entry name" value="Hexapep"/>
    <property type="match status" value="1"/>
</dbReference>
<dbReference type="InterPro" id="IPR011004">
    <property type="entry name" value="Trimer_LpxA-like_sf"/>
</dbReference>
<evidence type="ECO:0000313" key="3">
    <source>
        <dbReference type="EMBL" id="MDN0069807.1"/>
    </source>
</evidence>
<dbReference type="InterPro" id="IPR051159">
    <property type="entry name" value="Hexapeptide_acetyltransf"/>
</dbReference>
<reference evidence="3" key="2">
    <citation type="submission" date="2023-08" db="EMBL/GenBank/DDBJ databases">
        <title>Identification and characterization of horizontal gene transfer across gut microbiota members of farm animals based on homology search.</title>
        <authorList>
            <person name="Schwarzerova J."/>
            <person name="Nykrynova M."/>
            <person name="Jureckova K."/>
            <person name="Cejkova D."/>
            <person name="Rychlik I."/>
        </authorList>
    </citation>
    <scope>NUCLEOTIDE SEQUENCE</scope>
    <source>
        <strain evidence="3">15_COKtk</strain>
    </source>
</reference>
<reference evidence="3" key="1">
    <citation type="submission" date="2023-06" db="EMBL/GenBank/DDBJ databases">
        <authorList>
            <person name="Zeman M."/>
            <person name="Kubasova T."/>
            <person name="Jahodarova E."/>
            <person name="Nykrynova M."/>
            <person name="Rychlik I."/>
        </authorList>
    </citation>
    <scope>NUCLEOTIDE SEQUENCE</scope>
    <source>
        <strain evidence="3">15_COKtk</strain>
    </source>
</reference>
<gene>
    <name evidence="3" type="ORF">QVN40_08875</name>
</gene>
<dbReference type="CDD" id="cd04647">
    <property type="entry name" value="LbH_MAT_like"/>
    <property type="match status" value="1"/>
</dbReference>
<evidence type="ECO:0000313" key="4">
    <source>
        <dbReference type="Proteomes" id="UP001168505"/>
    </source>
</evidence>
<dbReference type="RefSeq" id="WP_289827428.1">
    <property type="nucleotide sequence ID" value="NZ_JAUEIR010000007.1"/>
</dbReference>
<dbReference type="SUPFAM" id="SSF51161">
    <property type="entry name" value="Trimeric LpxA-like enzymes"/>
    <property type="match status" value="1"/>
</dbReference>